<evidence type="ECO:0000313" key="2">
    <source>
        <dbReference type="EMBL" id="KAJ2898989.1"/>
    </source>
</evidence>
<dbReference type="Proteomes" id="UP001201980">
    <property type="component" value="Unassembled WGS sequence"/>
</dbReference>
<evidence type="ECO:0000256" key="1">
    <source>
        <dbReference type="SAM" id="MobiDB-lite"/>
    </source>
</evidence>
<name>A0AAD5RMP8_9PEZI</name>
<keyword evidence="3" id="KW-1185">Reference proteome</keyword>
<accession>A0AAD5RMP8</accession>
<dbReference type="AlphaFoldDB" id="A0AAD5RMP8"/>
<dbReference type="EMBL" id="JAKWBI020000211">
    <property type="protein sequence ID" value="KAJ2898989.1"/>
    <property type="molecule type" value="Genomic_DNA"/>
</dbReference>
<organism evidence="2 3">
    <name type="scientific">Zalerion maritima</name>
    <dbReference type="NCBI Taxonomy" id="339359"/>
    <lineage>
        <taxon>Eukaryota</taxon>
        <taxon>Fungi</taxon>
        <taxon>Dikarya</taxon>
        <taxon>Ascomycota</taxon>
        <taxon>Pezizomycotina</taxon>
        <taxon>Sordariomycetes</taxon>
        <taxon>Lulworthiomycetidae</taxon>
        <taxon>Lulworthiales</taxon>
        <taxon>Lulworthiaceae</taxon>
        <taxon>Zalerion</taxon>
    </lineage>
</organism>
<feature type="region of interest" description="Disordered" evidence="1">
    <location>
        <begin position="463"/>
        <end position="500"/>
    </location>
</feature>
<comment type="caution">
    <text evidence="2">The sequence shown here is derived from an EMBL/GenBank/DDBJ whole genome shotgun (WGS) entry which is preliminary data.</text>
</comment>
<reference evidence="2" key="1">
    <citation type="submission" date="2022-07" db="EMBL/GenBank/DDBJ databases">
        <title>Draft genome sequence of Zalerion maritima ATCC 34329, a (micro)plastics degrading marine fungus.</title>
        <authorList>
            <person name="Paco A."/>
            <person name="Goncalves M.F.M."/>
            <person name="Rocha-Santos T.A.P."/>
            <person name="Alves A."/>
        </authorList>
    </citation>
    <scope>NUCLEOTIDE SEQUENCE</scope>
    <source>
        <strain evidence="2">ATCC 34329</strain>
    </source>
</reference>
<dbReference type="Gene3D" id="3.80.10.10">
    <property type="entry name" value="Ribonuclease Inhibitor"/>
    <property type="match status" value="1"/>
</dbReference>
<proteinExistence type="predicted"/>
<feature type="compositionally biased region" description="Acidic residues" evidence="1">
    <location>
        <begin position="473"/>
        <end position="491"/>
    </location>
</feature>
<protein>
    <submittedName>
        <fullName evidence="2">Uncharacterized protein</fullName>
    </submittedName>
</protein>
<evidence type="ECO:0000313" key="3">
    <source>
        <dbReference type="Proteomes" id="UP001201980"/>
    </source>
</evidence>
<gene>
    <name evidence="2" type="ORF">MKZ38_003558</name>
</gene>
<dbReference type="InterPro" id="IPR032675">
    <property type="entry name" value="LRR_dom_sf"/>
</dbReference>
<sequence>MSQDSDSDSDCSRQVTIRSPEDAAALDCRTLTGDIIIPTDATGDLVIESLVQLEGRILNVQCRPDPSDCPSQDVTSLSLPNLEIISDYSLLDSDDRLEFHLANMPALRTIDLPHLYNTGSFKLVNLPSLETVSIGNQGTYESVILENLPSLLSVDFAAEADEAYIFGELHISDVGLYNLSFFEKISGAYEAFTIDGIPNVDEANIYSISATWGSTWSFSGNGNVTVTVGMTKEWLEKNDYDKEVDGLWPNVTFSGLGNLAKADCSRNMTVLEGESLHLTDNNFAELDLFWNEMGSLYIENNPKLEKLVFPDYPYPEGCVDDCINEYCDPYGTLEWTYNTSLPSDWKMEELVIRGNPLLNLSHSSWTTRAEGMDVTKEWIWRNGTMRTLILDGMVYNSFFDPLKAHYLADSSSSCWDCDPSVGFHVTDLVEVRSTVQGFDCGPVQELRELDVFQGEFTCEVVVANSDGGGDGSGDGDSDDVGEDDDNDDDGSEGGGDRDSAGIRLDFGGALVGLTFVSLIFVRL</sequence>